<feature type="compositionally biased region" description="Basic and acidic residues" evidence="1">
    <location>
        <begin position="94"/>
        <end position="112"/>
    </location>
</feature>
<evidence type="ECO:0000256" key="1">
    <source>
        <dbReference type="SAM" id="MobiDB-lite"/>
    </source>
</evidence>
<organism evidence="2 3">
    <name type="scientific">Pristionchus entomophagus</name>
    <dbReference type="NCBI Taxonomy" id="358040"/>
    <lineage>
        <taxon>Eukaryota</taxon>
        <taxon>Metazoa</taxon>
        <taxon>Ecdysozoa</taxon>
        <taxon>Nematoda</taxon>
        <taxon>Chromadorea</taxon>
        <taxon>Rhabditida</taxon>
        <taxon>Rhabditina</taxon>
        <taxon>Diplogasteromorpha</taxon>
        <taxon>Diplogasteroidea</taxon>
        <taxon>Neodiplogasteridae</taxon>
        <taxon>Pristionchus</taxon>
    </lineage>
</organism>
<accession>A0AAV5TL68</accession>
<dbReference type="Proteomes" id="UP001432027">
    <property type="component" value="Unassembled WGS sequence"/>
</dbReference>
<sequence length="112" mass="12997">TEDLSVPNTTDSTSQLAQREERREHLKTAIEYCEFLVECKELGTFQQNERARLLCTNIRSRIEQLTQEIREELIREDSTANQSNDNGNTSLEAQRNKDQRIISRADSVLARE</sequence>
<dbReference type="EMBL" id="BTSX01000004">
    <property type="protein sequence ID" value="GMS95040.1"/>
    <property type="molecule type" value="Genomic_DNA"/>
</dbReference>
<gene>
    <name evidence="2" type="ORF">PENTCL1PPCAC_17215</name>
</gene>
<feature type="region of interest" description="Disordered" evidence="1">
    <location>
        <begin position="1"/>
        <end position="21"/>
    </location>
</feature>
<keyword evidence="3" id="KW-1185">Reference proteome</keyword>
<reference evidence="2" key="1">
    <citation type="submission" date="2023-10" db="EMBL/GenBank/DDBJ databases">
        <title>Genome assembly of Pristionchus species.</title>
        <authorList>
            <person name="Yoshida K."/>
            <person name="Sommer R.J."/>
        </authorList>
    </citation>
    <scope>NUCLEOTIDE SEQUENCE</scope>
    <source>
        <strain evidence="2">RS0144</strain>
    </source>
</reference>
<proteinExistence type="predicted"/>
<feature type="region of interest" description="Disordered" evidence="1">
    <location>
        <begin position="74"/>
        <end position="112"/>
    </location>
</feature>
<comment type="caution">
    <text evidence="2">The sequence shown here is derived from an EMBL/GenBank/DDBJ whole genome shotgun (WGS) entry which is preliminary data.</text>
</comment>
<protein>
    <recommendedName>
        <fullName evidence="4">BAG domain-containing protein</fullName>
    </recommendedName>
</protein>
<evidence type="ECO:0008006" key="4">
    <source>
        <dbReference type="Google" id="ProtNLM"/>
    </source>
</evidence>
<evidence type="ECO:0000313" key="3">
    <source>
        <dbReference type="Proteomes" id="UP001432027"/>
    </source>
</evidence>
<feature type="compositionally biased region" description="Polar residues" evidence="1">
    <location>
        <begin position="1"/>
        <end position="17"/>
    </location>
</feature>
<name>A0AAV5TL68_9BILA</name>
<evidence type="ECO:0000313" key="2">
    <source>
        <dbReference type="EMBL" id="GMS95040.1"/>
    </source>
</evidence>
<dbReference type="AlphaFoldDB" id="A0AAV5TL68"/>
<feature type="non-terminal residue" evidence="2">
    <location>
        <position position="1"/>
    </location>
</feature>
<feature type="compositionally biased region" description="Polar residues" evidence="1">
    <location>
        <begin position="79"/>
        <end position="93"/>
    </location>
</feature>